<reference evidence="10 11" key="1">
    <citation type="submission" date="2019-06" db="EMBL/GenBank/DDBJ databases">
        <title>Sequencing the genomes of 1000 actinobacteria strains.</title>
        <authorList>
            <person name="Klenk H.-P."/>
        </authorList>
    </citation>
    <scope>NUCLEOTIDE SEQUENCE [LARGE SCALE GENOMIC DNA]</scope>
    <source>
        <strain evidence="10 11">DSM 45043</strain>
    </source>
</reference>
<dbReference type="InterPro" id="IPR011009">
    <property type="entry name" value="Kinase-like_dom_sf"/>
</dbReference>
<evidence type="ECO:0000256" key="2">
    <source>
        <dbReference type="ARBA" id="ARBA00022527"/>
    </source>
</evidence>
<dbReference type="EC" id="2.7.11.1" evidence="1"/>
<dbReference type="CDD" id="cd14014">
    <property type="entry name" value="STKc_PknB_like"/>
    <property type="match status" value="1"/>
</dbReference>
<dbReference type="AlphaFoldDB" id="A0A543IA73"/>
<dbReference type="Proteomes" id="UP000316706">
    <property type="component" value="Unassembled WGS sequence"/>
</dbReference>
<dbReference type="SUPFAM" id="SSF56112">
    <property type="entry name" value="Protein kinase-like (PK-like)"/>
    <property type="match status" value="1"/>
</dbReference>
<dbReference type="InterPro" id="IPR000719">
    <property type="entry name" value="Prot_kinase_dom"/>
</dbReference>
<keyword evidence="6 7" id="KW-0067">ATP-binding</keyword>
<dbReference type="Pfam" id="PF00069">
    <property type="entry name" value="Pkinase"/>
    <property type="match status" value="1"/>
</dbReference>
<dbReference type="PROSITE" id="PS00108">
    <property type="entry name" value="PROTEIN_KINASE_ST"/>
    <property type="match status" value="1"/>
</dbReference>
<protein>
    <recommendedName>
        <fullName evidence="1">non-specific serine/threonine protein kinase</fullName>
        <ecNumber evidence="1">2.7.11.1</ecNumber>
    </recommendedName>
</protein>
<dbReference type="PROSITE" id="PS50011">
    <property type="entry name" value="PROTEIN_KINASE_DOM"/>
    <property type="match status" value="1"/>
</dbReference>
<dbReference type="PROSITE" id="PS00107">
    <property type="entry name" value="PROTEIN_KINASE_ATP"/>
    <property type="match status" value="1"/>
</dbReference>
<keyword evidence="3" id="KW-0808">Transferase</keyword>
<feature type="compositionally biased region" description="Low complexity" evidence="8">
    <location>
        <begin position="398"/>
        <end position="411"/>
    </location>
</feature>
<feature type="compositionally biased region" description="Low complexity" evidence="8">
    <location>
        <begin position="278"/>
        <end position="306"/>
    </location>
</feature>
<dbReference type="GO" id="GO:0005524">
    <property type="term" value="F:ATP binding"/>
    <property type="evidence" value="ECO:0007669"/>
    <property type="project" value="UniProtKB-UniRule"/>
</dbReference>
<feature type="region of interest" description="Disordered" evidence="8">
    <location>
        <begin position="273"/>
        <end position="348"/>
    </location>
</feature>
<evidence type="ECO:0000256" key="8">
    <source>
        <dbReference type="SAM" id="MobiDB-lite"/>
    </source>
</evidence>
<dbReference type="RefSeq" id="WP_141966473.1">
    <property type="nucleotide sequence ID" value="NZ_VFPO01000001.1"/>
</dbReference>
<evidence type="ECO:0000313" key="11">
    <source>
        <dbReference type="Proteomes" id="UP000316706"/>
    </source>
</evidence>
<dbReference type="GO" id="GO:0004674">
    <property type="term" value="F:protein serine/threonine kinase activity"/>
    <property type="evidence" value="ECO:0007669"/>
    <property type="project" value="UniProtKB-KW"/>
</dbReference>
<evidence type="ECO:0000256" key="3">
    <source>
        <dbReference type="ARBA" id="ARBA00022679"/>
    </source>
</evidence>
<keyword evidence="11" id="KW-1185">Reference proteome</keyword>
<accession>A0A543IA73</accession>
<proteinExistence type="predicted"/>
<keyword evidence="5 10" id="KW-0418">Kinase</keyword>
<feature type="binding site" evidence="7">
    <location>
        <position position="39"/>
    </location>
    <ligand>
        <name>ATP</name>
        <dbReference type="ChEBI" id="CHEBI:30616"/>
    </ligand>
</feature>
<dbReference type="EMBL" id="VFPO01000001">
    <property type="protein sequence ID" value="TQM67486.1"/>
    <property type="molecule type" value="Genomic_DNA"/>
</dbReference>
<gene>
    <name evidence="10" type="ORF">FHX41_1100</name>
</gene>
<dbReference type="Gene3D" id="1.10.510.10">
    <property type="entry name" value="Transferase(Phosphotransferase) domain 1"/>
    <property type="match status" value="1"/>
</dbReference>
<dbReference type="InterPro" id="IPR008271">
    <property type="entry name" value="Ser/Thr_kinase_AS"/>
</dbReference>
<evidence type="ECO:0000256" key="4">
    <source>
        <dbReference type="ARBA" id="ARBA00022741"/>
    </source>
</evidence>
<organism evidence="10 11">
    <name type="scientific">Actinomadura hallensis</name>
    <dbReference type="NCBI Taxonomy" id="337895"/>
    <lineage>
        <taxon>Bacteria</taxon>
        <taxon>Bacillati</taxon>
        <taxon>Actinomycetota</taxon>
        <taxon>Actinomycetes</taxon>
        <taxon>Streptosporangiales</taxon>
        <taxon>Thermomonosporaceae</taxon>
        <taxon>Actinomadura</taxon>
    </lineage>
</organism>
<name>A0A543IA73_9ACTN</name>
<evidence type="ECO:0000256" key="6">
    <source>
        <dbReference type="ARBA" id="ARBA00022840"/>
    </source>
</evidence>
<dbReference type="PANTHER" id="PTHR43289:SF6">
    <property type="entry name" value="SERINE_THREONINE-PROTEIN KINASE NEKL-3"/>
    <property type="match status" value="1"/>
</dbReference>
<comment type="caution">
    <text evidence="10">The sequence shown here is derived from an EMBL/GenBank/DDBJ whole genome shotgun (WGS) entry which is preliminary data.</text>
</comment>
<evidence type="ECO:0000313" key="10">
    <source>
        <dbReference type="EMBL" id="TQM67486.1"/>
    </source>
</evidence>
<evidence type="ECO:0000256" key="7">
    <source>
        <dbReference type="PROSITE-ProRule" id="PRU10141"/>
    </source>
</evidence>
<dbReference type="PANTHER" id="PTHR43289">
    <property type="entry name" value="MITOGEN-ACTIVATED PROTEIN KINASE KINASE KINASE 20-RELATED"/>
    <property type="match status" value="1"/>
</dbReference>
<dbReference type="OrthoDB" id="3679634at2"/>
<evidence type="ECO:0000256" key="5">
    <source>
        <dbReference type="ARBA" id="ARBA00022777"/>
    </source>
</evidence>
<dbReference type="Gene3D" id="3.40.1000.10">
    <property type="entry name" value="Mog1/PsbP, alpha/beta/alpha sandwich"/>
    <property type="match status" value="1"/>
</dbReference>
<feature type="domain" description="Protein kinase" evidence="9">
    <location>
        <begin position="10"/>
        <end position="264"/>
    </location>
</feature>
<dbReference type="Gene3D" id="3.30.200.20">
    <property type="entry name" value="Phosphorylase Kinase, domain 1"/>
    <property type="match status" value="1"/>
</dbReference>
<keyword evidence="2" id="KW-0723">Serine/threonine-protein kinase</keyword>
<keyword evidence="4 7" id="KW-0547">Nucleotide-binding</keyword>
<feature type="region of interest" description="Disordered" evidence="8">
    <location>
        <begin position="381"/>
        <end position="436"/>
    </location>
</feature>
<evidence type="ECO:0000259" key="9">
    <source>
        <dbReference type="PROSITE" id="PS50011"/>
    </source>
</evidence>
<dbReference type="SMART" id="SM00220">
    <property type="entry name" value="S_TKc"/>
    <property type="match status" value="1"/>
</dbReference>
<dbReference type="InterPro" id="IPR017441">
    <property type="entry name" value="Protein_kinase_ATP_BS"/>
</dbReference>
<sequence length="573" mass="59204">MEGRLLAGRYRLESVVGRGAMGTVWRARDETLGRDVAIKEVVLPDGLSDEERANRHRRTLREARASAALSHPGVVTVHDVVDEDDRPWIVMELVRARSLQEILDEGGPLPPARAAEIGRQIAGALRAAHAMGVLHRDVKPANVLVAEDDRAVLTDFGIAQLAGDATLTGTGLLIGSPAYMAPERVNGDPAIPASDMWALGATLYAATEGRAPHHRGDAVAVLAAIVTKDVPPPRNAGPLAPVLAGLLERDPARRLTGDRAEEALKAVASGRTADGLVPGADTTTGTTAGTAPAGAGAGSVPAAHPAQPVPPYAATPYAATPHPPPGPVPGTTAQYPPSAAPEPPGEEGRARSVVVPILAGAAVAAVILAVAGVLLWPDGSSGGGEGPQAKPTTVAKQSTPGPGDTPTSPGTEPASAEPASTGDPDGTLPAGLVPARGPGFTIGVPRGWKRSARGASVFWTDPASSAYVQVDGTPWSGDPYEHWLVWERQAAADGRLKDFERLSITRTRVGDEPAADIEFTWTRSDGLTRARDRGVIAGGRSYAVVVALPAARWNENEALVKNVLDTFRPSGVG</sequence>
<evidence type="ECO:0000256" key="1">
    <source>
        <dbReference type="ARBA" id="ARBA00012513"/>
    </source>
</evidence>